<keyword evidence="1" id="KW-0472">Membrane</keyword>
<dbReference type="AlphaFoldDB" id="A0A4U6R1E9"/>
<name>A0A4U6R1E9_9GAMM</name>
<gene>
    <name evidence="2" type="ORF">FDP08_00020</name>
</gene>
<keyword evidence="3" id="KW-1185">Reference proteome</keyword>
<accession>A0A4U6R1E9</accession>
<keyword evidence="1" id="KW-1133">Transmembrane helix</keyword>
<protein>
    <submittedName>
        <fullName evidence="2">Uncharacterized protein</fullName>
    </submittedName>
</protein>
<feature type="transmembrane region" description="Helical" evidence="1">
    <location>
        <begin position="33"/>
        <end position="49"/>
    </location>
</feature>
<comment type="caution">
    <text evidence="2">The sequence shown here is derived from an EMBL/GenBank/DDBJ whole genome shotgun (WGS) entry which is preliminary data.</text>
</comment>
<keyword evidence="1" id="KW-0812">Transmembrane</keyword>
<sequence>MFWTFVATVFCGLGAAGIALTIRAITRQKAPKWIIPVFAGAGMLGYLIYMEYTWFDLKQTQLPEEAVVVSTEEYGAPWRPWAYVVPQIAAFTVLDTNSIMVDDPEQNIVRFSLYRFEQSYTDAVSQKMYLLNCDSRELVPLKGEKSLDTSALRTLPEDDPLLELACDQ</sequence>
<dbReference type="RefSeq" id="WP_137434013.1">
    <property type="nucleotide sequence ID" value="NZ_JANRHC010000004.1"/>
</dbReference>
<evidence type="ECO:0000313" key="2">
    <source>
        <dbReference type="EMBL" id="TKV66588.1"/>
    </source>
</evidence>
<dbReference type="Proteomes" id="UP000308488">
    <property type="component" value="Unassembled WGS sequence"/>
</dbReference>
<proteinExistence type="predicted"/>
<reference evidence="2 3" key="1">
    <citation type="submission" date="2019-05" db="EMBL/GenBank/DDBJ databases">
        <title>Marinobacter panjinensis sp. nov., a moderately halophilic bacterium isolated from sea tidal flat environment.</title>
        <authorList>
            <person name="Yang W."/>
            <person name="An M."/>
            <person name="He W."/>
            <person name="Luo X."/>
            <person name="Zhu L."/>
            <person name="Chen G."/>
            <person name="Zhang Y."/>
            <person name="Wang Y."/>
        </authorList>
    </citation>
    <scope>NUCLEOTIDE SEQUENCE [LARGE SCALE GENOMIC DNA]</scope>
    <source>
        <strain evidence="2 3">PJ-16</strain>
    </source>
</reference>
<organism evidence="2 3">
    <name type="scientific">Marinobacter panjinensis</name>
    <dbReference type="NCBI Taxonomy" id="2576384"/>
    <lineage>
        <taxon>Bacteria</taxon>
        <taxon>Pseudomonadati</taxon>
        <taxon>Pseudomonadota</taxon>
        <taxon>Gammaproteobacteria</taxon>
        <taxon>Pseudomonadales</taxon>
        <taxon>Marinobacteraceae</taxon>
        <taxon>Marinobacter</taxon>
    </lineage>
</organism>
<evidence type="ECO:0000256" key="1">
    <source>
        <dbReference type="SAM" id="Phobius"/>
    </source>
</evidence>
<dbReference type="OrthoDB" id="8601734at2"/>
<dbReference type="EMBL" id="SZYH01000001">
    <property type="protein sequence ID" value="TKV66588.1"/>
    <property type="molecule type" value="Genomic_DNA"/>
</dbReference>
<evidence type="ECO:0000313" key="3">
    <source>
        <dbReference type="Proteomes" id="UP000308488"/>
    </source>
</evidence>